<organism evidence="4 5">
    <name type="scientific">Chitinophaga flava</name>
    <dbReference type="NCBI Taxonomy" id="2259036"/>
    <lineage>
        <taxon>Bacteria</taxon>
        <taxon>Pseudomonadati</taxon>
        <taxon>Bacteroidota</taxon>
        <taxon>Chitinophagia</taxon>
        <taxon>Chitinophagales</taxon>
        <taxon>Chitinophagaceae</taxon>
        <taxon>Chitinophaga</taxon>
    </lineage>
</organism>
<feature type="compositionally biased region" description="Polar residues" evidence="1">
    <location>
        <begin position="35"/>
        <end position="48"/>
    </location>
</feature>
<feature type="chain" id="PRO_5016603201" evidence="2">
    <location>
        <begin position="20"/>
        <end position="220"/>
    </location>
</feature>
<evidence type="ECO:0000256" key="2">
    <source>
        <dbReference type="SAM" id="SignalP"/>
    </source>
</evidence>
<dbReference type="PANTHER" id="PTHR31157:SF1">
    <property type="entry name" value="SCP DOMAIN-CONTAINING PROTEIN"/>
    <property type="match status" value="1"/>
</dbReference>
<name>A0A365Y4L7_9BACT</name>
<dbReference type="OrthoDB" id="982527at2"/>
<feature type="compositionally biased region" description="Low complexity" evidence="1">
    <location>
        <begin position="57"/>
        <end position="76"/>
    </location>
</feature>
<feature type="region of interest" description="Disordered" evidence="1">
    <location>
        <begin position="33"/>
        <end position="86"/>
    </location>
</feature>
<sequence>MTGKFICATFCVCMTVAIFMGCSKDSGLLNPHAADSSTTPANKPNTGTPAADTSKANPNPGTGTNPGTTNPGTTNPGTGGTSSGVAGNNIDRATLLNLVNDVRSKGCNCGGVQMPPVGPLAWNDQLEKAAYNFSVDMNTKNYFSHTGADGSTPGTRITATGYQWNTYGENIANGYMNEQAVIQGWINSPGHCKNIMTADFKDIGIGRSGNYWTMDLARKR</sequence>
<dbReference type="InterPro" id="IPR014044">
    <property type="entry name" value="CAP_dom"/>
</dbReference>
<dbReference type="CDD" id="cd05379">
    <property type="entry name" value="CAP_bacterial"/>
    <property type="match status" value="1"/>
</dbReference>
<dbReference type="AlphaFoldDB" id="A0A365Y4L7"/>
<evidence type="ECO:0000313" key="4">
    <source>
        <dbReference type="EMBL" id="RBL93532.1"/>
    </source>
</evidence>
<feature type="domain" description="SCP" evidence="3">
    <location>
        <begin position="96"/>
        <end position="210"/>
    </location>
</feature>
<keyword evidence="2" id="KW-0732">Signal</keyword>
<evidence type="ECO:0000259" key="3">
    <source>
        <dbReference type="Pfam" id="PF00188"/>
    </source>
</evidence>
<proteinExistence type="predicted"/>
<dbReference type="InterPro" id="IPR035940">
    <property type="entry name" value="CAP_sf"/>
</dbReference>
<gene>
    <name evidence="4" type="ORF">DF182_13555</name>
</gene>
<dbReference type="PANTHER" id="PTHR31157">
    <property type="entry name" value="SCP DOMAIN-CONTAINING PROTEIN"/>
    <property type="match status" value="1"/>
</dbReference>
<reference evidence="4 5" key="1">
    <citation type="submission" date="2018-05" db="EMBL/GenBank/DDBJ databases">
        <title>Chitinophaga sp. K3CV102501T nov., isolated from isolated from a monsoon evergreen broad-leaved forest soil.</title>
        <authorList>
            <person name="Lv Y."/>
        </authorList>
    </citation>
    <scope>NUCLEOTIDE SEQUENCE [LARGE SCALE GENOMIC DNA]</scope>
    <source>
        <strain evidence="4 5">GDMCC 1.1325</strain>
    </source>
</reference>
<dbReference type="SUPFAM" id="SSF55797">
    <property type="entry name" value="PR-1-like"/>
    <property type="match status" value="1"/>
</dbReference>
<accession>A0A365Y4L7</accession>
<dbReference type="EMBL" id="QFFJ01000001">
    <property type="protein sequence ID" value="RBL93532.1"/>
    <property type="molecule type" value="Genomic_DNA"/>
</dbReference>
<evidence type="ECO:0000313" key="5">
    <source>
        <dbReference type="Proteomes" id="UP000253410"/>
    </source>
</evidence>
<comment type="caution">
    <text evidence="4">The sequence shown here is derived from an EMBL/GenBank/DDBJ whole genome shotgun (WGS) entry which is preliminary data.</text>
</comment>
<evidence type="ECO:0000256" key="1">
    <source>
        <dbReference type="SAM" id="MobiDB-lite"/>
    </source>
</evidence>
<protein>
    <submittedName>
        <fullName evidence="4">CAP domain-containing protein</fullName>
    </submittedName>
</protein>
<feature type="signal peptide" evidence="2">
    <location>
        <begin position="1"/>
        <end position="19"/>
    </location>
</feature>
<dbReference type="Gene3D" id="3.40.33.10">
    <property type="entry name" value="CAP"/>
    <property type="match status" value="1"/>
</dbReference>
<dbReference type="PROSITE" id="PS51257">
    <property type="entry name" value="PROKAR_LIPOPROTEIN"/>
    <property type="match status" value="1"/>
</dbReference>
<keyword evidence="5" id="KW-1185">Reference proteome</keyword>
<dbReference type="Pfam" id="PF00188">
    <property type="entry name" value="CAP"/>
    <property type="match status" value="1"/>
</dbReference>
<dbReference type="Proteomes" id="UP000253410">
    <property type="component" value="Unassembled WGS sequence"/>
</dbReference>